<dbReference type="Pfam" id="PF03547">
    <property type="entry name" value="Mem_trans"/>
    <property type="match status" value="1"/>
</dbReference>
<evidence type="ECO:0000256" key="7">
    <source>
        <dbReference type="ARBA" id="ARBA00023136"/>
    </source>
</evidence>
<keyword evidence="7 8" id="KW-0472">Membrane</keyword>
<evidence type="ECO:0000256" key="8">
    <source>
        <dbReference type="SAM" id="Phobius"/>
    </source>
</evidence>
<dbReference type="InterPro" id="IPR004776">
    <property type="entry name" value="Mem_transp_PIN-like"/>
</dbReference>
<dbReference type="GO" id="GO:0005886">
    <property type="term" value="C:plasma membrane"/>
    <property type="evidence" value="ECO:0007669"/>
    <property type="project" value="UniProtKB-SubCell"/>
</dbReference>
<feature type="transmembrane region" description="Helical" evidence="8">
    <location>
        <begin position="268"/>
        <end position="291"/>
    </location>
</feature>
<dbReference type="EMBL" id="PHIG01000011">
    <property type="protein sequence ID" value="PJK31044.1"/>
    <property type="molecule type" value="Genomic_DNA"/>
</dbReference>
<dbReference type="AlphaFoldDB" id="A0A2M9G5R7"/>
<dbReference type="GO" id="GO:0055085">
    <property type="term" value="P:transmembrane transport"/>
    <property type="evidence" value="ECO:0007669"/>
    <property type="project" value="InterPro"/>
</dbReference>
<comment type="subcellular location">
    <subcellularLocation>
        <location evidence="1">Cell membrane</location>
        <topology evidence="1">Multi-pass membrane protein</topology>
    </subcellularLocation>
</comment>
<feature type="transmembrane region" description="Helical" evidence="8">
    <location>
        <begin position="66"/>
        <end position="86"/>
    </location>
</feature>
<evidence type="ECO:0000256" key="2">
    <source>
        <dbReference type="ARBA" id="ARBA00010145"/>
    </source>
</evidence>
<evidence type="ECO:0000256" key="1">
    <source>
        <dbReference type="ARBA" id="ARBA00004651"/>
    </source>
</evidence>
<feature type="transmembrane region" description="Helical" evidence="8">
    <location>
        <begin position="34"/>
        <end position="54"/>
    </location>
</feature>
<organism evidence="9 10">
    <name type="scientific">Minwuia thermotolerans</name>
    <dbReference type="NCBI Taxonomy" id="2056226"/>
    <lineage>
        <taxon>Bacteria</taxon>
        <taxon>Pseudomonadati</taxon>
        <taxon>Pseudomonadota</taxon>
        <taxon>Alphaproteobacteria</taxon>
        <taxon>Minwuiales</taxon>
        <taxon>Minwuiaceae</taxon>
        <taxon>Minwuia</taxon>
    </lineage>
</organism>
<evidence type="ECO:0000256" key="5">
    <source>
        <dbReference type="ARBA" id="ARBA00022692"/>
    </source>
</evidence>
<evidence type="ECO:0000256" key="4">
    <source>
        <dbReference type="ARBA" id="ARBA00022475"/>
    </source>
</evidence>
<dbReference type="InterPro" id="IPR038770">
    <property type="entry name" value="Na+/solute_symporter_sf"/>
</dbReference>
<dbReference type="RefSeq" id="WP_109792487.1">
    <property type="nucleotide sequence ID" value="NZ_PHIG01000011.1"/>
</dbReference>
<dbReference type="Proteomes" id="UP000229498">
    <property type="component" value="Unassembled WGS sequence"/>
</dbReference>
<comment type="caution">
    <text evidence="9">The sequence shown here is derived from an EMBL/GenBank/DDBJ whole genome shotgun (WGS) entry which is preliminary data.</text>
</comment>
<keyword evidence="6 8" id="KW-1133">Transmembrane helix</keyword>
<keyword evidence="10" id="KW-1185">Reference proteome</keyword>
<evidence type="ECO:0000313" key="9">
    <source>
        <dbReference type="EMBL" id="PJK31044.1"/>
    </source>
</evidence>
<sequence>MTAELAAIIAPVFLIAGIGFVWGRMRLPFDTATITAIATNVSTPALILATLAGLKVGAGALSEMMLAVALTLVGFGVAGGLALLLFRMSLRAFLTPMMMANVGNMGLPLCLFAFGEEGLALGIACFAVNAAWHFTGGIALVSGRMTFRTVLRTPVIHASLIGIALMATGTALPAWLQNTLDVLGGIAIPLMLIALGVSLASLEARSLREGAVVAVLRLSVGLCVGFAVAELLSLEGAARGVILIQSAMPVAVFNYLFAAAYEQRPGAVAGSVLISTAISFLTMPFLLLFAMGRL</sequence>
<reference evidence="9 10" key="1">
    <citation type="submission" date="2017-11" db="EMBL/GenBank/DDBJ databases">
        <title>Draft genome sequence of Rhizobiales bacterium SY3-13.</title>
        <authorList>
            <person name="Sun C."/>
        </authorList>
    </citation>
    <scope>NUCLEOTIDE SEQUENCE [LARGE SCALE GENOMIC DNA]</scope>
    <source>
        <strain evidence="9 10">SY3-13</strain>
    </source>
</reference>
<proteinExistence type="inferred from homology"/>
<evidence type="ECO:0000256" key="3">
    <source>
        <dbReference type="ARBA" id="ARBA00022448"/>
    </source>
</evidence>
<evidence type="ECO:0000313" key="10">
    <source>
        <dbReference type="Proteomes" id="UP000229498"/>
    </source>
</evidence>
<gene>
    <name evidence="9" type="ORF">CVT23_04065</name>
</gene>
<comment type="similarity">
    <text evidence="2">Belongs to the auxin efflux carrier (TC 2.A.69) family.</text>
</comment>
<dbReference type="PANTHER" id="PTHR36838">
    <property type="entry name" value="AUXIN EFFLUX CARRIER FAMILY PROTEIN"/>
    <property type="match status" value="1"/>
</dbReference>
<evidence type="ECO:0000256" key="6">
    <source>
        <dbReference type="ARBA" id="ARBA00022989"/>
    </source>
</evidence>
<feature type="transmembrane region" description="Helical" evidence="8">
    <location>
        <begin position="214"/>
        <end position="234"/>
    </location>
</feature>
<feature type="transmembrane region" description="Helical" evidence="8">
    <location>
        <begin position="240"/>
        <end position="261"/>
    </location>
</feature>
<keyword evidence="3" id="KW-0813">Transport</keyword>
<keyword evidence="5 8" id="KW-0812">Transmembrane</keyword>
<feature type="transmembrane region" description="Helical" evidence="8">
    <location>
        <begin position="6"/>
        <end position="22"/>
    </location>
</feature>
<dbReference type="Gene3D" id="1.20.1530.20">
    <property type="match status" value="1"/>
</dbReference>
<protein>
    <submittedName>
        <fullName evidence="9">Transporter</fullName>
    </submittedName>
</protein>
<dbReference type="PANTHER" id="PTHR36838:SF1">
    <property type="entry name" value="SLR1864 PROTEIN"/>
    <property type="match status" value="1"/>
</dbReference>
<dbReference type="OrthoDB" id="3238001at2"/>
<keyword evidence="4" id="KW-1003">Cell membrane</keyword>
<feature type="transmembrane region" description="Helical" evidence="8">
    <location>
        <begin position="93"/>
        <end position="114"/>
    </location>
</feature>
<feature type="transmembrane region" description="Helical" evidence="8">
    <location>
        <begin position="182"/>
        <end position="202"/>
    </location>
</feature>
<accession>A0A2M9G5R7</accession>
<feature type="transmembrane region" description="Helical" evidence="8">
    <location>
        <begin position="120"/>
        <end position="143"/>
    </location>
</feature>
<feature type="transmembrane region" description="Helical" evidence="8">
    <location>
        <begin position="155"/>
        <end position="176"/>
    </location>
</feature>
<name>A0A2M9G5R7_9PROT</name>